<dbReference type="STRING" id="1043004.A0A074WJE9"/>
<dbReference type="Pfam" id="PF00667">
    <property type="entry name" value="FAD_binding_1"/>
    <property type="match status" value="1"/>
</dbReference>
<evidence type="ECO:0000256" key="5">
    <source>
        <dbReference type="ARBA" id="ARBA00022643"/>
    </source>
</evidence>
<comment type="similarity">
    <text evidence="18">In the C-terminal section; belongs to the flavoprotein pyridine nucleotide cytochrome reductase family.</text>
</comment>
<dbReference type="OrthoDB" id="1856718at2759"/>
<evidence type="ECO:0000256" key="10">
    <source>
        <dbReference type="ARBA" id="ARBA00022955"/>
    </source>
</evidence>
<evidence type="ECO:0000256" key="4">
    <source>
        <dbReference type="ARBA" id="ARBA00022630"/>
    </source>
</evidence>
<dbReference type="Gene3D" id="2.40.30.10">
    <property type="entry name" value="Translation factors"/>
    <property type="match status" value="1"/>
</dbReference>
<evidence type="ECO:0000256" key="14">
    <source>
        <dbReference type="ARBA" id="ARBA00023098"/>
    </source>
</evidence>
<feature type="domain" description="FAD-binding FR-type" evidence="21">
    <location>
        <begin position="266"/>
        <end position="525"/>
    </location>
</feature>
<protein>
    <recommendedName>
        <fullName evidence="18">NADPH--cytochrome P450 reductase</fullName>
        <ecNumber evidence="18">1.6.2.4</ecNumber>
    </recommendedName>
</protein>
<dbReference type="InterPro" id="IPR001709">
    <property type="entry name" value="Flavoprot_Pyr_Nucl_cyt_Rdtase"/>
</dbReference>
<dbReference type="SUPFAM" id="SSF52218">
    <property type="entry name" value="Flavoproteins"/>
    <property type="match status" value="1"/>
</dbReference>
<dbReference type="PROSITE" id="PS50902">
    <property type="entry name" value="FLAVODOXIN_LIKE"/>
    <property type="match status" value="1"/>
</dbReference>
<accession>A0A074WJE9</accession>
<dbReference type="PRINTS" id="PR00371">
    <property type="entry name" value="FPNCR"/>
</dbReference>
<dbReference type="PROSITE" id="PS51384">
    <property type="entry name" value="FAD_FR"/>
    <property type="match status" value="1"/>
</dbReference>
<gene>
    <name evidence="22" type="ORF">M436DRAFT_47588</name>
</gene>
<keyword evidence="7 18" id="KW-0256">Endoplasmic reticulum</keyword>
<reference evidence="22 23" key="1">
    <citation type="journal article" date="2014" name="BMC Genomics">
        <title>Genome sequencing of four Aureobasidium pullulans varieties: biotechnological potential, stress tolerance, and description of new species.</title>
        <authorList>
            <person name="Gostin Ar C."/>
            <person name="Ohm R.A."/>
            <person name="Kogej T."/>
            <person name="Sonjak S."/>
            <person name="Turk M."/>
            <person name="Zajc J."/>
            <person name="Zalar P."/>
            <person name="Grube M."/>
            <person name="Sun H."/>
            <person name="Han J."/>
            <person name="Sharma A."/>
            <person name="Chiniquy J."/>
            <person name="Ngan C.Y."/>
            <person name="Lipzen A."/>
            <person name="Barry K."/>
            <person name="Grigoriev I.V."/>
            <person name="Gunde-Cimerman N."/>
        </authorList>
    </citation>
    <scope>NUCLEOTIDE SEQUENCE [LARGE SCALE GENOMIC DNA]</scope>
    <source>
        <strain evidence="22 23">CBS 147.97</strain>
    </source>
</reference>
<evidence type="ECO:0000256" key="11">
    <source>
        <dbReference type="ARBA" id="ARBA00022989"/>
    </source>
</evidence>
<evidence type="ECO:0000256" key="12">
    <source>
        <dbReference type="ARBA" id="ARBA00023002"/>
    </source>
</evidence>
<evidence type="ECO:0000256" key="1">
    <source>
        <dbReference type="ARBA" id="ARBA00001917"/>
    </source>
</evidence>
<dbReference type="FunFam" id="3.40.50.360:FF:000036">
    <property type="entry name" value="NADPH--cytochrome P450 reductase"/>
    <property type="match status" value="1"/>
</dbReference>
<keyword evidence="11 19" id="KW-1133">Transmembrane helix</keyword>
<keyword evidence="17" id="KW-0753">Steroid metabolism</keyword>
<comment type="catalytic activity">
    <reaction evidence="18">
        <text>2 oxidized [cytochrome P450] + NADPH = 2 reduced [cytochrome P450] + NADP(+) + H(+)</text>
        <dbReference type="Rhea" id="RHEA:24040"/>
        <dbReference type="Rhea" id="RHEA-COMP:14627"/>
        <dbReference type="Rhea" id="RHEA-COMP:14628"/>
        <dbReference type="ChEBI" id="CHEBI:15378"/>
        <dbReference type="ChEBI" id="CHEBI:55376"/>
        <dbReference type="ChEBI" id="CHEBI:57783"/>
        <dbReference type="ChEBI" id="CHEBI:58349"/>
        <dbReference type="ChEBI" id="CHEBI:60344"/>
        <dbReference type="EC" id="1.6.2.4"/>
    </reaction>
</comment>
<dbReference type="Gene3D" id="3.40.50.360">
    <property type="match status" value="1"/>
</dbReference>
<dbReference type="PANTHER" id="PTHR19384">
    <property type="entry name" value="NITRIC OXIDE SYNTHASE-RELATED"/>
    <property type="match status" value="1"/>
</dbReference>
<dbReference type="InterPro" id="IPR001094">
    <property type="entry name" value="Flavdoxin-like"/>
</dbReference>
<dbReference type="InterPro" id="IPR029039">
    <property type="entry name" value="Flavoprotein-like_sf"/>
</dbReference>
<evidence type="ECO:0000256" key="18">
    <source>
        <dbReference type="PIRNR" id="PIRNR000208"/>
    </source>
</evidence>
<evidence type="ECO:0000256" key="15">
    <source>
        <dbReference type="ARBA" id="ARBA00023136"/>
    </source>
</evidence>
<keyword evidence="14" id="KW-0443">Lipid metabolism</keyword>
<dbReference type="GeneID" id="25410741"/>
<proteinExistence type="inferred from homology"/>
<dbReference type="EC" id="1.6.2.4" evidence="18"/>
<dbReference type="Proteomes" id="UP000027730">
    <property type="component" value="Unassembled WGS sequence"/>
</dbReference>
<comment type="subcellular location">
    <subcellularLocation>
        <location evidence="18">Endoplasmic reticulum membrane</location>
    </subcellularLocation>
</comment>
<dbReference type="GO" id="GO:0010181">
    <property type="term" value="F:FMN binding"/>
    <property type="evidence" value="ECO:0007669"/>
    <property type="project" value="InterPro"/>
</dbReference>
<evidence type="ECO:0000259" key="20">
    <source>
        <dbReference type="PROSITE" id="PS50902"/>
    </source>
</evidence>
<evidence type="ECO:0000256" key="9">
    <source>
        <dbReference type="ARBA" id="ARBA00022857"/>
    </source>
</evidence>
<evidence type="ECO:0000256" key="7">
    <source>
        <dbReference type="ARBA" id="ARBA00022824"/>
    </source>
</evidence>
<keyword evidence="9 18" id="KW-0521">NADP</keyword>
<dbReference type="Pfam" id="PF00175">
    <property type="entry name" value="NAD_binding_1"/>
    <property type="match status" value="1"/>
</dbReference>
<feature type="domain" description="Flavodoxin-like" evidence="20">
    <location>
        <begin position="73"/>
        <end position="217"/>
    </location>
</feature>
<comment type="cofactor">
    <cofactor evidence="1">
        <name>FMN</name>
        <dbReference type="ChEBI" id="CHEBI:58210"/>
    </cofactor>
</comment>
<dbReference type="PIRSF" id="PIRSF000208">
    <property type="entry name" value="P450R"/>
    <property type="match status" value="1"/>
</dbReference>
<dbReference type="PRINTS" id="PR00369">
    <property type="entry name" value="FLAVODOXIN"/>
</dbReference>
<keyword evidence="8" id="KW-0274">FAD</keyword>
<dbReference type="GO" id="GO:0005829">
    <property type="term" value="C:cytosol"/>
    <property type="evidence" value="ECO:0007669"/>
    <property type="project" value="TreeGrafter"/>
</dbReference>
<dbReference type="InterPro" id="IPR017927">
    <property type="entry name" value="FAD-bd_FR_type"/>
</dbReference>
<dbReference type="InterPro" id="IPR039261">
    <property type="entry name" value="FNR_nucleotide-bd"/>
</dbReference>
<evidence type="ECO:0000256" key="8">
    <source>
        <dbReference type="ARBA" id="ARBA00022827"/>
    </source>
</evidence>
<comment type="cofactor">
    <cofactor evidence="2">
        <name>FAD</name>
        <dbReference type="ChEBI" id="CHEBI:57692"/>
    </cofactor>
</comment>
<evidence type="ECO:0000256" key="13">
    <source>
        <dbReference type="ARBA" id="ARBA00023011"/>
    </source>
</evidence>
<evidence type="ECO:0000259" key="21">
    <source>
        <dbReference type="PROSITE" id="PS51384"/>
    </source>
</evidence>
<keyword evidence="10" id="KW-0752">Steroid biosynthesis</keyword>
<dbReference type="RefSeq" id="XP_013427069.1">
    <property type="nucleotide sequence ID" value="XM_013571615.1"/>
</dbReference>
<dbReference type="InterPro" id="IPR023173">
    <property type="entry name" value="NADPH_Cyt_P450_Rdtase_alpha"/>
</dbReference>
<dbReference type="EMBL" id="KL584710">
    <property type="protein sequence ID" value="KEQ73148.1"/>
    <property type="molecule type" value="Genomic_DNA"/>
</dbReference>
<comment type="function">
    <text evidence="18">This enzyme is required for electron transfer from NADP to cytochrome P450.</text>
</comment>
<evidence type="ECO:0000256" key="19">
    <source>
        <dbReference type="SAM" id="Phobius"/>
    </source>
</evidence>
<dbReference type="InterPro" id="IPR001433">
    <property type="entry name" value="OxRdtase_FAD/NAD-bd"/>
</dbReference>
<dbReference type="SUPFAM" id="SSF52343">
    <property type="entry name" value="Ferredoxin reductase-like, C-terminal NADP-linked domain"/>
    <property type="match status" value="1"/>
</dbReference>
<dbReference type="GO" id="GO:0050660">
    <property type="term" value="F:flavin adenine dinucleotide binding"/>
    <property type="evidence" value="ECO:0007669"/>
    <property type="project" value="TreeGrafter"/>
</dbReference>
<keyword evidence="3" id="KW-0444">Lipid biosynthesis</keyword>
<dbReference type="InterPro" id="IPR023208">
    <property type="entry name" value="P450R"/>
</dbReference>
<keyword evidence="6 19" id="KW-0812">Transmembrane</keyword>
<dbReference type="InterPro" id="IPR008254">
    <property type="entry name" value="Flavodoxin/NO_synth"/>
</dbReference>
<evidence type="ECO:0000256" key="3">
    <source>
        <dbReference type="ARBA" id="ARBA00022516"/>
    </source>
</evidence>
<dbReference type="AlphaFoldDB" id="A0A074WJE9"/>
<feature type="transmembrane region" description="Helical" evidence="19">
    <location>
        <begin position="527"/>
        <end position="548"/>
    </location>
</feature>
<evidence type="ECO:0000313" key="22">
    <source>
        <dbReference type="EMBL" id="KEQ73148.1"/>
    </source>
</evidence>
<evidence type="ECO:0000256" key="16">
    <source>
        <dbReference type="ARBA" id="ARBA00023166"/>
    </source>
</evidence>
<keyword evidence="16" id="KW-1207">Sterol metabolism</keyword>
<evidence type="ECO:0000256" key="2">
    <source>
        <dbReference type="ARBA" id="ARBA00001974"/>
    </source>
</evidence>
<dbReference type="Gene3D" id="1.20.990.10">
    <property type="entry name" value="NADPH-cytochrome p450 Reductase, Chain A, domain 3"/>
    <property type="match status" value="1"/>
</dbReference>
<evidence type="ECO:0000313" key="23">
    <source>
        <dbReference type="Proteomes" id="UP000027730"/>
    </source>
</evidence>
<keyword evidence="4" id="KW-0285">Flavoprotein</keyword>
<dbReference type="InterPro" id="IPR017938">
    <property type="entry name" value="Riboflavin_synthase-like_b-brl"/>
</dbReference>
<keyword evidence="23" id="KW-1185">Reference proteome</keyword>
<dbReference type="InterPro" id="IPR003097">
    <property type="entry name" value="CysJ-like_FAD-binding"/>
</dbReference>
<dbReference type="HOGENOM" id="CLU_001570_17_3_1"/>
<organism evidence="22 23">
    <name type="scientific">Aureobasidium namibiae CBS 147.97</name>
    <dbReference type="NCBI Taxonomy" id="1043004"/>
    <lineage>
        <taxon>Eukaryota</taxon>
        <taxon>Fungi</taxon>
        <taxon>Dikarya</taxon>
        <taxon>Ascomycota</taxon>
        <taxon>Pezizomycotina</taxon>
        <taxon>Dothideomycetes</taxon>
        <taxon>Dothideomycetidae</taxon>
        <taxon>Dothideales</taxon>
        <taxon>Saccotheciaceae</taxon>
        <taxon>Aureobasidium</taxon>
    </lineage>
</organism>
<dbReference type="Gene3D" id="3.40.50.80">
    <property type="entry name" value="Nucleotide-binding domain of ferredoxin-NADP reductase (FNR) module"/>
    <property type="match status" value="1"/>
</dbReference>
<keyword evidence="5" id="KW-0288">FMN</keyword>
<evidence type="ECO:0000256" key="17">
    <source>
        <dbReference type="ARBA" id="ARBA00023221"/>
    </source>
</evidence>
<dbReference type="GO" id="GO:0003958">
    <property type="term" value="F:NADPH-hemoprotein reductase activity"/>
    <property type="evidence" value="ECO:0007669"/>
    <property type="project" value="UniProtKB-EC"/>
</dbReference>
<sequence length="682" mass="76341">MLNKPSGYADYAAITAFSLAWGTYLLKGKAWDRPDPYHHVWFEKPQVSDAAASDGVKETRDISQKLQETNNQIVIFWGSQSGTAEGFAHRLGRECHSRFRLHALVADLSDYDMETIEHITKETLVVFIVSTFGEGDPSDNTAGLWHWIRSAKASLNNMRYIAFGLGNSNYKYYNKVVDVVAESLNAHGAQQLMPIGKADDAKGATEEDFITWKENLFDYFKRNLGHQEYDMVYEPSLLVEPDTSLELIDLHQGEPVLEAKALAGSSAIRPLLIKDMRDLFDTTADRNCLHVELDLSDFPEIGYKTGDHLSIWPSNPNAEVERVLDQLGRLHEADVPVLIKSLDGSKVKIPTPTTLSALLQYYLEICAPVSRETAAQLARFAPTKTSRLFLEDVSRNRSRYSAFLAATHITVGRLLEISTRSEPTTWSSLPLAFLLDVFPVMRPRHYSISSSSVVSPRTPSITAVVSQATIPDSIGGQITIPGLATNYLLAHHVKDKNGYSLLGPDAALEGRRVYAQIRKSKFKLPALASQAIIMVAAGTGIAPFRGFIQERARMQRVGKACGKMILYFGCRSLEEDFIYREELAQLQRVLEDQLSIVTAFSRHEGKKIYVQERILEDSERISSMLIEGNANLYICGSAAMAREVNNTISSMIQNVKGWTDGEMKDWNETKKKTRKFQEDVWG</sequence>
<dbReference type="SUPFAM" id="SSF63380">
    <property type="entry name" value="Riboflavin synthase domain-like"/>
    <property type="match status" value="1"/>
</dbReference>
<dbReference type="GO" id="GO:0005789">
    <property type="term" value="C:endoplasmic reticulum membrane"/>
    <property type="evidence" value="ECO:0007669"/>
    <property type="project" value="UniProtKB-SubCell"/>
</dbReference>
<keyword evidence="15 18" id="KW-0472">Membrane</keyword>
<dbReference type="Pfam" id="PF00258">
    <property type="entry name" value="Flavodoxin_1"/>
    <property type="match status" value="1"/>
</dbReference>
<dbReference type="GO" id="GO:0016126">
    <property type="term" value="P:sterol biosynthetic process"/>
    <property type="evidence" value="ECO:0007669"/>
    <property type="project" value="UniProtKB-KW"/>
</dbReference>
<dbReference type="FunFam" id="3.40.50.80:FF:000032">
    <property type="entry name" value="NADPH-dependent diflavin oxidoreductase 1"/>
    <property type="match status" value="1"/>
</dbReference>
<keyword evidence="13" id="KW-0756">Sterol biosynthesis</keyword>
<evidence type="ECO:0000256" key="6">
    <source>
        <dbReference type="ARBA" id="ARBA00022692"/>
    </source>
</evidence>
<name>A0A074WJE9_9PEZI</name>
<keyword evidence="12 18" id="KW-0560">Oxidoreductase</keyword>
<dbReference type="PANTHER" id="PTHR19384:SF108">
    <property type="entry name" value="NADPH--CYTOCHROME P450 REDUCTASE"/>
    <property type="match status" value="1"/>
</dbReference>